<dbReference type="OrthoDB" id="7625707at2"/>
<evidence type="ECO:0000313" key="2">
    <source>
        <dbReference type="Proteomes" id="UP000182284"/>
    </source>
</evidence>
<name>A0A1G7P285_9RHOB</name>
<dbReference type="InterPro" id="IPR018666">
    <property type="entry name" value="DUF2125"/>
</dbReference>
<proteinExistence type="predicted"/>
<dbReference type="RefSeq" id="WP_074645788.1">
    <property type="nucleotide sequence ID" value="NZ_FNBL01000007.1"/>
</dbReference>
<dbReference type="EMBL" id="FNBL01000007">
    <property type="protein sequence ID" value="SDF80334.1"/>
    <property type="molecule type" value="Genomic_DNA"/>
</dbReference>
<dbReference type="AlphaFoldDB" id="A0A1G7P285"/>
<reference evidence="1 2" key="1">
    <citation type="submission" date="2016-10" db="EMBL/GenBank/DDBJ databases">
        <authorList>
            <person name="de Groot N.N."/>
        </authorList>
    </citation>
    <scope>NUCLEOTIDE SEQUENCE [LARGE SCALE GENOMIC DNA]</scope>
    <source>
        <strain evidence="1 2">DSM 27375</strain>
    </source>
</reference>
<sequence length="333" mass="36369">MRKLIWLVVITGLAYTGYWFIGAKSTEKAISAWASARASEGWQAEYTDIDTHGFPLRFDTTITKPRFADPRTGVAFSTPQFDILSQSHRPTRIRAQVAQTATLATPLQRMEITQDTAEAELFVEPGPSLTLDHASAVLNGFSVTSNLGWGVTLATGNFNTQRDISDPFKHDIHLTVQGLTPSKGLMASLDPQGLLSHQFEQLELSMTATFNGPWDIHALEGPRPQPTHIDLTSLSAKWGKLDLRMAGAFDVDARGYPVGKIAIKAVNWREMIEIAISTGMIPQNMSNLALRAGEMLAGMSGRKDTIDAELTLKDGMIVLGFIPLGPAPRVAIR</sequence>
<organism evidence="1 2">
    <name type="scientific">Celeribacter baekdonensis</name>
    <dbReference type="NCBI Taxonomy" id="875171"/>
    <lineage>
        <taxon>Bacteria</taxon>
        <taxon>Pseudomonadati</taxon>
        <taxon>Pseudomonadota</taxon>
        <taxon>Alphaproteobacteria</taxon>
        <taxon>Rhodobacterales</taxon>
        <taxon>Roseobacteraceae</taxon>
        <taxon>Celeribacter</taxon>
    </lineage>
</organism>
<gene>
    <name evidence="1" type="ORF">SAMN04488117_107194</name>
</gene>
<protein>
    <recommendedName>
        <fullName evidence="3">DUF2125 domain-containing protein</fullName>
    </recommendedName>
</protein>
<evidence type="ECO:0000313" key="1">
    <source>
        <dbReference type="EMBL" id="SDF80334.1"/>
    </source>
</evidence>
<accession>A0A1G7P285</accession>
<dbReference type="Pfam" id="PF09898">
    <property type="entry name" value="DUF2125"/>
    <property type="match status" value="1"/>
</dbReference>
<dbReference type="Proteomes" id="UP000182284">
    <property type="component" value="Unassembled WGS sequence"/>
</dbReference>
<evidence type="ECO:0008006" key="3">
    <source>
        <dbReference type="Google" id="ProtNLM"/>
    </source>
</evidence>